<keyword evidence="3" id="KW-1185">Reference proteome</keyword>
<evidence type="ECO:0000313" key="2">
    <source>
        <dbReference type="EMBL" id="KKK23180.1"/>
    </source>
</evidence>
<dbReference type="EMBL" id="JZBS01001331">
    <property type="protein sequence ID" value="KKK23180.1"/>
    <property type="molecule type" value="Genomic_DNA"/>
</dbReference>
<feature type="compositionally biased region" description="Basic residues" evidence="1">
    <location>
        <begin position="20"/>
        <end position="35"/>
    </location>
</feature>
<accession>A0A0F8X0I6</accession>
<proteinExistence type="predicted"/>
<dbReference type="Pfam" id="PF09692">
    <property type="entry name" value="Arb1"/>
    <property type="match status" value="1"/>
</dbReference>
<dbReference type="OrthoDB" id="435402at2759"/>
<name>A0A0F8X0I6_9EURO</name>
<protein>
    <recommendedName>
        <fullName evidence="4">Argonaute complex, subunit Arb1</fullName>
    </recommendedName>
</protein>
<dbReference type="Proteomes" id="UP000034291">
    <property type="component" value="Unassembled WGS sequence"/>
</dbReference>
<organism evidence="2 3">
    <name type="scientific">Aspergillus rambellii</name>
    <dbReference type="NCBI Taxonomy" id="308745"/>
    <lineage>
        <taxon>Eukaryota</taxon>
        <taxon>Fungi</taxon>
        <taxon>Dikarya</taxon>
        <taxon>Ascomycota</taxon>
        <taxon>Pezizomycotina</taxon>
        <taxon>Eurotiomycetes</taxon>
        <taxon>Eurotiomycetidae</taxon>
        <taxon>Eurotiales</taxon>
        <taxon>Aspergillaceae</taxon>
        <taxon>Aspergillus</taxon>
        <taxon>Aspergillus subgen. Nidulantes</taxon>
    </lineage>
</organism>
<dbReference type="STRING" id="308745.A0A0F8X0I6"/>
<dbReference type="GO" id="GO:0033167">
    <property type="term" value="C:ARC complex"/>
    <property type="evidence" value="ECO:0007669"/>
    <property type="project" value="InterPro"/>
</dbReference>
<feature type="region of interest" description="Disordered" evidence="1">
    <location>
        <begin position="1"/>
        <end position="39"/>
    </location>
</feature>
<evidence type="ECO:0008006" key="4">
    <source>
        <dbReference type="Google" id="ProtNLM"/>
    </source>
</evidence>
<sequence>METQAEPILAPEQLLEPEKKKRKRSKKSKSKRGRNKPTGFEEYYVDAPMTVEEYDTEKELFDVSRPIIHRMEDAFLRFQKKRRIENDRLEVFQKYLAYGGVDVGPKMFVGSDDRDFKNMDSEQILLARGQTSIKDDHSKLPVDFNAVVKGYLTSYFPYYFNPENEEMIKLATVTIRNYLSYLLYHNVCPEHRENIDEARKSCDLAEKELWKNQQFTAAGPGEFNNGCSILFGGFQHDLYVENNQWSNPKDNSTLMTKEVARKVVKFGLAGSGSDELAVLFNQLSLDGELQAKRVEDIDGFEVIGLVPPDVVTTEFYEKHAPDLNSVGILRGRAYHDPARPRYDMTAEERNEWEKENPIMPEFEFFLEESLLEHCYVGMKVITSVWELNCGLHYFEDIHTAYSSIYTVLPNDLMIGWKKPRDLTGNDEDDGSDVD</sequence>
<dbReference type="InterPro" id="IPR018606">
    <property type="entry name" value="Arb1"/>
</dbReference>
<reference evidence="2 3" key="1">
    <citation type="submission" date="2015-02" db="EMBL/GenBank/DDBJ databases">
        <title>Draft Genome Sequences of Two Closely-Related Aflatoxigenic Aspergillus Species Obtained from the Cote d'Ivoire.</title>
        <authorList>
            <person name="Moore G.G."/>
            <person name="Beltz S.B."/>
            <person name="Mack B.M."/>
        </authorList>
    </citation>
    <scope>NUCLEOTIDE SEQUENCE [LARGE SCALE GENOMIC DNA]</scope>
    <source>
        <strain evidence="2 3">SRRC1468</strain>
    </source>
</reference>
<dbReference type="GO" id="GO:0031047">
    <property type="term" value="P:regulatory ncRNA-mediated gene silencing"/>
    <property type="evidence" value="ECO:0007669"/>
    <property type="project" value="InterPro"/>
</dbReference>
<gene>
    <name evidence="2" type="ORF">ARAM_002131</name>
</gene>
<comment type="caution">
    <text evidence="2">The sequence shown here is derived from an EMBL/GenBank/DDBJ whole genome shotgun (WGS) entry which is preliminary data.</text>
</comment>
<dbReference type="AlphaFoldDB" id="A0A0F8X0I6"/>
<evidence type="ECO:0000313" key="3">
    <source>
        <dbReference type="Proteomes" id="UP000034291"/>
    </source>
</evidence>
<evidence type="ECO:0000256" key="1">
    <source>
        <dbReference type="SAM" id="MobiDB-lite"/>
    </source>
</evidence>